<gene>
    <name evidence="1" type="ORF">I6N96_08980</name>
</gene>
<organism evidence="1 2">
    <name type="scientific">Enterococcus larvae</name>
    <dbReference type="NCBI Taxonomy" id="2794352"/>
    <lineage>
        <taxon>Bacteria</taxon>
        <taxon>Bacillati</taxon>
        <taxon>Bacillota</taxon>
        <taxon>Bacilli</taxon>
        <taxon>Lactobacillales</taxon>
        <taxon>Enterococcaceae</taxon>
        <taxon>Enterococcus</taxon>
    </lineage>
</organism>
<sequence length="78" mass="9208">MSCKYCEKKEYIVTFEESKDFEGYVWVEGNDLVVDNDYQRTLVEINYCPMCGVKLEKEASIMDVINAELNERVKRNEL</sequence>
<dbReference type="RefSeq" id="WP_209557238.1">
    <property type="nucleotide sequence ID" value="NZ_JAEDXU010000004.1"/>
</dbReference>
<accession>A0ABS4CKF2</accession>
<proteinExistence type="predicted"/>
<reference evidence="1 2" key="1">
    <citation type="submission" date="2020-12" db="EMBL/GenBank/DDBJ databases">
        <title>Vagococcus allomyrinae sp. nov. and Enterococcus lavae sp. nov., isolated from the larvae of Allomyrina dichotoma.</title>
        <authorList>
            <person name="Lee S.D."/>
        </authorList>
    </citation>
    <scope>NUCLEOTIDE SEQUENCE [LARGE SCALE GENOMIC DNA]</scope>
    <source>
        <strain evidence="1 2">BWM-S5</strain>
    </source>
</reference>
<protein>
    <submittedName>
        <fullName evidence="1">Uncharacterized protein</fullName>
    </submittedName>
</protein>
<keyword evidence="2" id="KW-1185">Reference proteome</keyword>
<name>A0ABS4CKF2_9ENTE</name>
<evidence type="ECO:0000313" key="1">
    <source>
        <dbReference type="EMBL" id="MBP1046417.1"/>
    </source>
</evidence>
<evidence type="ECO:0000313" key="2">
    <source>
        <dbReference type="Proteomes" id="UP000673375"/>
    </source>
</evidence>
<dbReference type="EMBL" id="JAEDXU010000004">
    <property type="protein sequence ID" value="MBP1046417.1"/>
    <property type="molecule type" value="Genomic_DNA"/>
</dbReference>
<comment type="caution">
    <text evidence="1">The sequence shown here is derived from an EMBL/GenBank/DDBJ whole genome shotgun (WGS) entry which is preliminary data.</text>
</comment>
<dbReference type="Proteomes" id="UP000673375">
    <property type="component" value="Unassembled WGS sequence"/>
</dbReference>